<evidence type="ECO:0000256" key="1">
    <source>
        <dbReference type="SAM" id="SignalP"/>
    </source>
</evidence>
<organism evidence="2 3">
    <name type="scientific">Leptospira levettii</name>
    <dbReference type="NCBI Taxonomy" id="2023178"/>
    <lineage>
        <taxon>Bacteria</taxon>
        <taxon>Pseudomonadati</taxon>
        <taxon>Spirochaetota</taxon>
        <taxon>Spirochaetia</taxon>
        <taxon>Leptospirales</taxon>
        <taxon>Leptospiraceae</taxon>
        <taxon>Leptospira</taxon>
    </lineage>
</organism>
<reference evidence="3" key="1">
    <citation type="journal article" date="2019" name="PLoS Negl. Trop. Dis.">
        <title>Revisiting the worldwide diversity of Leptospira species in the environment.</title>
        <authorList>
            <person name="Vincent A.T."/>
            <person name="Schiettekatte O."/>
            <person name="Bourhy P."/>
            <person name="Veyrier F.J."/>
            <person name="Picardeau M."/>
        </authorList>
    </citation>
    <scope>NUCLEOTIDE SEQUENCE [LARGE SCALE GENOMIC DNA]</scope>
    <source>
        <strain evidence="3">201702449</strain>
    </source>
</reference>
<proteinExistence type="predicted"/>
<accession>A0ABY2MU66</accession>
<gene>
    <name evidence="2" type="ORF">EHQ60_00405</name>
</gene>
<dbReference type="Gene3D" id="3.40.50.1110">
    <property type="entry name" value="SGNH hydrolase"/>
    <property type="match status" value="1"/>
</dbReference>
<sequence length="474" mass="53273">MKNRIFLILFIFLLGSPAKASQLSEFYAEFNSTFNGIPTQTELLDTFTLAFLAKNEAELIFNRSIGQKCLLKNSPSEMPRGNISEADVINNNRKHVIFWGDSMTDWVDRIPKKFPFPIVGDQQVDIPVDPYVYYGSNWNLIDKRAVGGTTSEDLRRHFDKKGGVNPSLFFPNPASDNHINLENRNAVILYGGNDIVRYESLLKALPFLTVFRHNAVVNNLNRIVTYHQAQGAKVLILGHTPRPSVPDFNFFGDFGVFGDFMNSILGHVLTVLVTTIDAHGQVLSDIVTCINMGRCHRPPNVIETSVSAIYSGAKEREAEKFLATALNMSASKRTDSTWVSQQLAYQTIMIKNLVAMQRNTEYMDEWAEFADWAQVSRGQWWAGNPTLYEGDSIHFSHPWGHSLHATLVSNKLNSLGWWSNPTPSQGDRCNFTSSATFQTGQPVGWTPEPPELPEANEDAMLLLLLCFYFGVCSF</sequence>
<comment type="caution">
    <text evidence="2">The sequence shown here is derived from an EMBL/GenBank/DDBJ whole genome shotgun (WGS) entry which is preliminary data.</text>
</comment>
<dbReference type="SUPFAM" id="SSF52266">
    <property type="entry name" value="SGNH hydrolase"/>
    <property type="match status" value="1"/>
</dbReference>
<name>A0ABY2MU66_9LEPT</name>
<protein>
    <recommendedName>
        <fullName evidence="4">SGNH/GDSL hydrolase family protein</fullName>
    </recommendedName>
</protein>
<evidence type="ECO:0008006" key="4">
    <source>
        <dbReference type="Google" id="ProtNLM"/>
    </source>
</evidence>
<dbReference type="EMBL" id="RQGI01000004">
    <property type="protein sequence ID" value="TGL75418.1"/>
    <property type="molecule type" value="Genomic_DNA"/>
</dbReference>
<dbReference type="Proteomes" id="UP000297352">
    <property type="component" value="Unassembled WGS sequence"/>
</dbReference>
<feature type="chain" id="PRO_5045109800" description="SGNH/GDSL hydrolase family protein" evidence="1">
    <location>
        <begin position="21"/>
        <end position="474"/>
    </location>
</feature>
<evidence type="ECO:0000313" key="2">
    <source>
        <dbReference type="EMBL" id="TGL75418.1"/>
    </source>
</evidence>
<keyword evidence="1" id="KW-0732">Signal</keyword>
<dbReference type="RefSeq" id="WP_135688469.1">
    <property type="nucleotide sequence ID" value="NZ_RQGI01000004.1"/>
</dbReference>
<dbReference type="InterPro" id="IPR036514">
    <property type="entry name" value="SGNH_hydro_sf"/>
</dbReference>
<evidence type="ECO:0000313" key="3">
    <source>
        <dbReference type="Proteomes" id="UP000297352"/>
    </source>
</evidence>
<feature type="signal peptide" evidence="1">
    <location>
        <begin position="1"/>
        <end position="20"/>
    </location>
</feature>
<keyword evidence="3" id="KW-1185">Reference proteome</keyword>